<dbReference type="PANTHER" id="PTHR30613">
    <property type="entry name" value="UNCHARACTERIZED PROTEIN YBIU-RELATED"/>
    <property type="match status" value="1"/>
</dbReference>
<dbReference type="PANTHER" id="PTHR30613:SF1">
    <property type="entry name" value="DUF1479 DOMAIN PROTEIN (AFU_ORTHOLOGUE AFUA_5G09280)"/>
    <property type="match status" value="1"/>
</dbReference>
<protein>
    <recommendedName>
        <fullName evidence="3">DUF1479 domain protein</fullName>
    </recommendedName>
</protein>
<dbReference type="InterPro" id="IPR010856">
    <property type="entry name" value="Gig2-like"/>
</dbReference>
<dbReference type="VEuPathDB" id="FungiDB:PV06_10602"/>
<dbReference type="HOGENOM" id="CLU_011148_0_0_1"/>
<evidence type="ECO:0000313" key="1">
    <source>
        <dbReference type="EMBL" id="KIW37260.1"/>
    </source>
</evidence>
<dbReference type="AlphaFoldDB" id="A0A0D2D4K2"/>
<dbReference type="SUPFAM" id="SSF51197">
    <property type="entry name" value="Clavaminate synthase-like"/>
    <property type="match status" value="1"/>
</dbReference>
<dbReference type="InterPro" id="IPR027443">
    <property type="entry name" value="IPNS-like_sf"/>
</dbReference>
<dbReference type="Gene3D" id="2.60.120.330">
    <property type="entry name" value="B-lactam Antibiotic, Isopenicillin N Synthase, Chain"/>
    <property type="match status" value="1"/>
</dbReference>
<dbReference type="RefSeq" id="XP_016257476.1">
    <property type="nucleotide sequence ID" value="XM_016412168.1"/>
</dbReference>
<dbReference type="GeneID" id="27362676"/>
<dbReference type="OrthoDB" id="8249012at2759"/>
<dbReference type="Proteomes" id="UP000053342">
    <property type="component" value="Unassembled WGS sequence"/>
</dbReference>
<sequence>MSSGNATTQILTTVQKTSQLPLLDRRFAVLKASLVKTENKQKVIESYGRLLDVLSSEVKRIQNSGPFMVPEIDFEDLRKNGGDLPPDFADLVRDRGCVILRNVVPEEQAVEWGAKLKDYVHRHPGVGGVPFNKPAGWNVYWTEPQVQIRSHPAVLEAMNSVSRLWYVSDPSLPIDLGTQVVYPDRIRIRQPSDDPDQFPLKPHLDSGGTERWEDEAYRRNYAAIFEGRWQDWDGWAADERLNARSDLYANETSCSAWRSLQGWMSLSHTNTGEGTLRLLPSLKASVAYLLLKPLFVDGEFDESQPTFPGATPGSTQFFPSPEHHPHLALDRALIGIPPVKPGDYVFWHCDLVHGVDSTNPGENDSTVFYNACNPLTPYNLDSLLSTREAFLKGVPPRDFERLQEGYEVENQHEDCGARLENILCDDGLRAMGFLALDEDAEGLTEGQKRMRVLANEVLGL</sequence>
<keyword evidence="2" id="KW-1185">Reference proteome</keyword>
<accession>A0A0D2D4K2</accession>
<dbReference type="EMBL" id="KN847345">
    <property type="protein sequence ID" value="KIW37260.1"/>
    <property type="molecule type" value="Genomic_DNA"/>
</dbReference>
<proteinExistence type="predicted"/>
<name>A0A0D2D4K2_9EURO</name>
<dbReference type="Pfam" id="PF07350">
    <property type="entry name" value="Gig2-like"/>
    <property type="match status" value="1"/>
</dbReference>
<evidence type="ECO:0008006" key="3">
    <source>
        <dbReference type="Google" id="ProtNLM"/>
    </source>
</evidence>
<organism evidence="1 2">
    <name type="scientific">Exophiala oligosperma</name>
    <dbReference type="NCBI Taxonomy" id="215243"/>
    <lineage>
        <taxon>Eukaryota</taxon>
        <taxon>Fungi</taxon>
        <taxon>Dikarya</taxon>
        <taxon>Ascomycota</taxon>
        <taxon>Pezizomycotina</taxon>
        <taxon>Eurotiomycetes</taxon>
        <taxon>Chaetothyriomycetidae</taxon>
        <taxon>Chaetothyriales</taxon>
        <taxon>Herpotrichiellaceae</taxon>
        <taxon>Exophiala</taxon>
    </lineage>
</organism>
<evidence type="ECO:0000313" key="2">
    <source>
        <dbReference type="Proteomes" id="UP000053342"/>
    </source>
</evidence>
<gene>
    <name evidence="1" type="ORF">PV06_10602</name>
</gene>
<dbReference type="STRING" id="215243.A0A0D2D4K2"/>
<reference evidence="1 2" key="1">
    <citation type="submission" date="2015-01" db="EMBL/GenBank/DDBJ databases">
        <title>The Genome Sequence of Exophiala oligosperma CBS72588.</title>
        <authorList>
            <consortium name="The Broad Institute Genomics Platform"/>
            <person name="Cuomo C."/>
            <person name="de Hoog S."/>
            <person name="Gorbushina A."/>
            <person name="Stielow B."/>
            <person name="Teixiera M."/>
            <person name="Abouelleil A."/>
            <person name="Chapman S.B."/>
            <person name="Priest M."/>
            <person name="Young S.K."/>
            <person name="Wortman J."/>
            <person name="Nusbaum C."/>
            <person name="Birren B."/>
        </authorList>
    </citation>
    <scope>NUCLEOTIDE SEQUENCE [LARGE SCALE GENOMIC DNA]</scope>
    <source>
        <strain evidence="1 2">CBS 72588</strain>
    </source>
</reference>